<evidence type="ECO:0000313" key="4">
    <source>
        <dbReference type="EMBL" id="MRY84864.1"/>
    </source>
</evidence>
<dbReference type="CDD" id="cd00063">
    <property type="entry name" value="FN3"/>
    <property type="match status" value="1"/>
</dbReference>
<evidence type="ECO:0000313" key="5">
    <source>
        <dbReference type="EMBL" id="MRZ06671.1"/>
    </source>
</evidence>
<dbReference type="EMBL" id="WKMW01000010">
    <property type="protein sequence ID" value="MRY84864.1"/>
    <property type="molecule type" value="Genomic_DNA"/>
</dbReference>
<dbReference type="Proteomes" id="UP000095332">
    <property type="component" value="Unassembled WGS sequence"/>
</dbReference>
<dbReference type="RefSeq" id="WP_057328613.1">
    <property type="nucleotide sequence ID" value="NZ_CZBM01000009.1"/>
</dbReference>
<proteinExistence type="predicted"/>
<dbReference type="Gene3D" id="2.60.120.890">
    <property type="entry name" value="BT2081, beta-jelly-roll domain"/>
    <property type="match status" value="1"/>
</dbReference>
<dbReference type="InterPro" id="IPR003961">
    <property type="entry name" value="FN3_dom"/>
</dbReference>
<dbReference type="EMBL" id="CZBM01000009">
    <property type="protein sequence ID" value="CUQ35516.1"/>
    <property type="molecule type" value="Genomic_DNA"/>
</dbReference>
<dbReference type="GO" id="GO:0016787">
    <property type="term" value="F:hydrolase activity"/>
    <property type="evidence" value="ECO:0007669"/>
    <property type="project" value="UniProtKB-KW"/>
</dbReference>
<dbReference type="PROSITE" id="PS51257">
    <property type="entry name" value="PROKAR_LIPOPROTEIN"/>
    <property type="match status" value="1"/>
</dbReference>
<dbReference type="AlphaFoldDB" id="A0A174VQ02"/>
<organism evidence="3 6">
    <name type="scientific">Parabacteroides distasonis</name>
    <dbReference type="NCBI Taxonomy" id="823"/>
    <lineage>
        <taxon>Bacteria</taxon>
        <taxon>Pseudomonadati</taxon>
        <taxon>Bacteroidota</taxon>
        <taxon>Bacteroidia</taxon>
        <taxon>Bacteroidales</taxon>
        <taxon>Tannerellaceae</taxon>
        <taxon>Parabacteroides</taxon>
    </lineage>
</organism>
<evidence type="ECO:0000313" key="7">
    <source>
        <dbReference type="Proteomes" id="UP000450599"/>
    </source>
</evidence>
<evidence type="ECO:0000313" key="3">
    <source>
        <dbReference type="EMBL" id="CUQ35516.1"/>
    </source>
</evidence>
<dbReference type="Pfam" id="PF13201">
    <property type="entry name" value="PCMD"/>
    <property type="match status" value="1"/>
</dbReference>
<dbReference type="InterPro" id="IPR038653">
    <property type="entry name" value="Put_CMD_sf"/>
</dbReference>
<gene>
    <name evidence="3" type="ORF">ERS852560_02351</name>
    <name evidence="5" type="ORF">GKD54_10625</name>
    <name evidence="4" type="ORF">GKD58_11465</name>
</gene>
<accession>A0A174VQ02</accession>
<dbReference type="Proteomes" id="UP000471216">
    <property type="component" value="Unassembled WGS sequence"/>
</dbReference>
<dbReference type="Proteomes" id="UP000450599">
    <property type="component" value="Unassembled WGS sequence"/>
</dbReference>
<evidence type="ECO:0000259" key="2">
    <source>
        <dbReference type="PROSITE" id="PS50853"/>
    </source>
</evidence>
<dbReference type="InterPro" id="IPR027840">
    <property type="entry name" value="DUF4493"/>
</dbReference>
<keyword evidence="1" id="KW-0732">Signal</keyword>
<name>A0A174VQ02_PARDI</name>
<dbReference type="Gene3D" id="2.60.40.10">
    <property type="entry name" value="Immunoglobulins"/>
    <property type="match status" value="1"/>
</dbReference>
<sequence length="624" mass="68050">MKYSFFANYIFFFSVLLALVSCQGEEYASGNEGMGYLSLEIGASASTPTKADGPAADYDPKKLLVQILDEEGTAVVSTVDWKNEEFRLKAGTYTVKASSNGFDGLASCAQPYYAGSKEVTIVAGKKSMAELTCTLANVKVTVAFDESFLRSFASAAVTVKSVLAGVDPHSYQMGTDEGDYYFPVGDLTADLSVFNKQNVKFEHQEKIEGVKARDYYKLTYKVKEQGQGSITVNADGSEQEFVFDFKVSTDPSAVVNVKTVNAWSSFARLEGNAKDVKGNPISASFLTFEYREESSENWTAVTADIATDAEGNHSVILKGLIPEKKYMYRLVYKNDGEEVGSSESSFTTEAQSILPGGSFDEWSQNGKIVFPGTQAEADAKNSYWDTGNVGASTMSKNPTVGEDSDVHTQGGQSAKMVSQFVGMLGVGKFAAGNIYTGHYCDTYTSPMGARIRFGRPFASRPTQLKGWYKYTRATTVDRGEESDYKQELVNSGGDKCAIYIALVDNEGLKDENFGDTAFEINNSLSADNADKVHFKNTIDFSEANPHIIAYGTLLDAKTMGTNGWEEFAIDLVYRDLNRKPKYIIVVASASKYGDYFTGGSNSTLLIDDFELIYGDSPKLLGSDN</sequence>
<dbReference type="EMBL" id="WKMX01000009">
    <property type="protein sequence ID" value="MRZ06671.1"/>
    <property type="molecule type" value="Genomic_DNA"/>
</dbReference>
<protein>
    <submittedName>
        <fullName evidence="4">DUF4493 domain-containing protein</fullName>
    </submittedName>
    <submittedName>
        <fullName evidence="3">Putative glycoside hydrolase</fullName>
    </submittedName>
</protein>
<dbReference type="InterPro" id="IPR025112">
    <property type="entry name" value="PCMD"/>
</dbReference>
<feature type="signal peptide" evidence="1">
    <location>
        <begin position="1"/>
        <end position="18"/>
    </location>
</feature>
<dbReference type="Pfam" id="PF14900">
    <property type="entry name" value="DUF4493"/>
    <property type="match status" value="1"/>
</dbReference>
<feature type="chain" id="PRO_5033732914" evidence="1">
    <location>
        <begin position="19"/>
        <end position="624"/>
    </location>
</feature>
<evidence type="ECO:0000313" key="8">
    <source>
        <dbReference type="Proteomes" id="UP000471216"/>
    </source>
</evidence>
<reference evidence="7 8" key="2">
    <citation type="journal article" date="2019" name="Nat. Med.">
        <title>A library of human gut bacterial isolates paired with longitudinal multiomics data enables mechanistic microbiome research.</title>
        <authorList>
            <person name="Poyet M."/>
            <person name="Groussin M."/>
            <person name="Gibbons S.M."/>
            <person name="Avila-Pacheco J."/>
            <person name="Jiang X."/>
            <person name="Kearney S.M."/>
            <person name="Perrotta A.R."/>
            <person name="Berdy B."/>
            <person name="Zhao S."/>
            <person name="Lieberman T.D."/>
            <person name="Swanson P.K."/>
            <person name="Smith M."/>
            <person name="Roesemann S."/>
            <person name="Alexander J.E."/>
            <person name="Rich S.A."/>
            <person name="Livny J."/>
            <person name="Vlamakis H."/>
            <person name="Clish C."/>
            <person name="Bullock K."/>
            <person name="Deik A."/>
            <person name="Scott J."/>
            <person name="Pierce K.A."/>
            <person name="Xavier R.J."/>
            <person name="Alm E.J."/>
        </authorList>
    </citation>
    <scope>NUCLEOTIDE SEQUENCE [LARGE SCALE GENOMIC DNA]</scope>
    <source>
        <strain evidence="5 8">BIOML-A10</strain>
        <strain evidence="4 7">BIOML-A11</strain>
    </source>
</reference>
<keyword evidence="3" id="KW-0378">Hydrolase</keyword>
<dbReference type="InterPro" id="IPR013783">
    <property type="entry name" value="Ig-like_fold"/>
</dbReference>
<reference evidence="3 6" key="1">
    <citation type="submission" date="2015-09" db="EMBL/GenBank/DDBJ databases">
        <authorList>
            <consortium name="Pathogen Informatics"/>
        </authorList>
    </citation>
    <scope>NUCLEOTIDE SEQUENCE [LARGE SCALE GENOMIC DNA]</scope>
    <source>
        <strain evidence="3 6">2789STDY5834948</strain>
    </source>
</reference>
<dbReference type="PROSITE" id="PS50853">
    <property type="entry name" value="FN3"/>
    <property type="match status" value="1"/>
</dbReference>
<feature type="domain" description="Fibronectin type-III" evidence="2">
    <location>
        <begin position="250"/>
        <end position="356"/>
    </location>
</feature>
<evidence type="ECO:0000313" key="6">
    <source>
        <dbReference type="Proteomes" id="UP000095332"/>
    </source>
</evidence>
<evidence type="ECO:0000256" key="1">
    <source>
        <dbReference type="SAM" id="SignalP"/>
    </source>
</evidence>